<evidence type="ECO:0000256" key="3">
    <source>
        <dbReference type="PIRSR" id="PIRSR004848-1"/>
    </source>
</evidence>
<organism evidence="7 8">
    <name type="scientific">Euplotes crassus</name>
    <dbReference type="NCBI Taxonomy" id="5936"/>
    <lineage>
        <taxon>Eukaryota</taxon>
        <taxon>Sar</taxon>
        <taxon>Alveolata</taxon>
        <taxon>Ciliophora</taxon>
        <taxon>Intramacronucleata</taxon>
        <taxon>Spirotrichea</taxon>
        <taxon>Hypotrichia</taxon>
        <taxon>Euplotida</taxon>
        <taxon>Euplotidae</taxon>
        <taxon>Moneuplotes</taxon>
    </lineage>
</organism>
<evidence type="ECO:0000256" key="2">
    <source>
        <dbReference type="HAMAP-Rule" id="MF_03225"/>
    </source>
</evidence>
<evidence type="ECO:0000256" key="1">
    <source>
        <dbReference type="ARBA" id="ARBA00022898"/>
    </source>
</evidence>
<dbReference type="InterPro" id="IPR001608">
    <property type="entry name" value="Ala_racemase_N"/>
</dbReference>
<dbReference type="PANTHER" id="PTHR10146">
    <property type="entry name" value="PROLINE SYNTHETASE CO-TRANSCRIBED BACTERIAL HOMOLOG PROTEIN"/>
    <property type="match status" value="1"/>
</dbReference>
<dbReference type="AlphaFoldDB" id="A0AAD1XVF9"/>
<evidence type="ECO:0000256" key="4">
    <source>
        <dbReference type="RuleBase" id="RU004514"/>
    </source>
</evidence>
<comment type="caution">
    <text evidence="7">The sequence shown here is derived from an EMBL/GenBank/DDBJ whole genome shotgun (WGS) entry which is preliminary data.</text>
</comment>
<evidence type="ECO:0000256" key="5">
    <source>
        <dbReference type="SAM" id="MobiDB-lite"/>
    </source>
</evidence>
<keyword evidence="8" id="KW-1185">Reference proteome</keyword>
<dbReference type="InterPro" id="IPR011078">
    <property type="entry name" value="PyrdxlP_homeostasis"/>
</dbReference>
<feature type="domain" description="Alanine racemase N-terminal" evidence="6">
    <location>
        <begin position="29"/>
        <end position="232"/>
    </location>
</feature>
<evidence type="ECO:0000313" key="8">
    <source>
        <dbReference type="Proteomes" id="UP001295684"/>
    </source>
</evidence>
<dbReference type="PIRSF" id="PIRSF004848">
    <property type="entry name" value="YBL036c_PLPDEIII"/>
    <property type="match status" value="1"/>
</dbReference>
<comment type="cofactor">
    <cofactor evidence="3">
        <name>pyridoxal 5'-phosphate</name>
        <dbReference type="ChEBI" id="CHEBI:597326"/>
    </cofactor>
</comment>
<evidence type="ECO:0000259" key="6">
    <source>
        <dbReference type="Pfam" id="PF01168"/>
    </source>
</evidence>
<name>A0AAD1XVF9_EUPCR</name>
<keyword evidence="1 2" id="KW-0663">Pyridoxal phosphate</keyword>
<protein>
    <recommendedName>
        <fullName evidence="2">Pyridoxal phosphate homeostasis protein</fullName>
        <shortName evidence="2">PLP homeostasis protein</shortName>
    </recommendedName>
</protein>
<accession>A0AAD1XVF9</accession>
<dbReference type="PROSITE" id="PS01211">
    <property type="entry name" value="UPF0001"/>
    <property type="match status" value="1"/>
</dbReference>
<feature type="modified residue" description="N6-(pyridoxal phosphate)lysine" evidence="2 3">
    <location>
        <position position="42"/>
    </location>
</feature>
<comment type="similarity">
    <text evidence="2 4">Belongs to the pyridoxal phosphate-binding protein YggS/PROSC family.</text>
</comment>
<dbReference type="HAMAP" id="MF_02087">
    <property type="entry name" value="PLP_homeostasis"/>
    <property type="match status" value="1"/>
</dbReference>
<dbReference type="FunFam" id="3.20.20.10:FF:000018">
    <property type="entry name" value="Pyridoxal phosphate homeostasis protein"/>
    <property type="match status" value="1"/>
</dbReference>
<dbReference type="PANTHER" id="PTHR10146:SF14">
    <property type="entry name" value="PYRIDOXAL PHOSPHATE HOMEOSTASIS PROTEIN"/>
    <property type="match status" value="1"/>
</dbReference>
<dbReference type="Pfam" id="PF01168">
    <property type="entry name" value="Ala_racemase_N"/>
    <property type="match status" value="1"/>
</dbReference>
<dbReference type="InterPro" id="IPR029066">
    <property type="entry name" value="PLP-binding_barrel"/>
</dbReference>
<feature type="region of interest" description="Disordered" evidence="5">
    <location>
        <begin position="232"/>
        <end position="262"/>
    </location>
</feature>
<gene>
    <name evidence="7" type="ORF">ECRASSUSDP1_LOCUS20670</name>
</gene>
<dbReference type="Proteomes" id="UP001295684">
    <property type="component" value="Unassembled WGS sequence"/>
</dbReference>
<dbReference type="NCBIfam" id="TIGR00044">
    <property type="entry name" value="YggS family pyridoxal phosphate-dependent enzyme"/>
    <property type="match status" value="1"/>
</dbReference>
<proteinExistence type="inferred from homology"/>
<reference evidence="7" key="1">
    <citation type="submission" date="2023-07" db="EMBL/GenBank/DDBJ databases">
        <authorList>
            <consortium name="AG Swart"/>
            <person name="Singh M."/>
            <person name="Singh A."/>
            <person name="Seah K."/>
            <person name="Emmerich C."/>
        </authorList>
    </citation>
    <scope>NUCLEOTIDE SEQUENCE</scope>
    <source>
        <strain evidence="7">DP1</strain>
    </source>
</reference>
<dbReference type="Gene3D" id="3.20.20.10">
    <property type="entry name" value="Alanine racemase"/>
    <property type="match status" value="1"/>
</dbReference>
<feature type="compositionally biased region" description="Basic and acidic residues" evidence="5">
    <location>
        <begin position="248"/>
        <end position="262"/>
    </location>
</feature>
<sequence length="262" mass="29123">MEPTTGTEKTVKDKLIDVSTAVQTAVEASERSPHATVLPVTKRIKKGLVMEAYDHGERHFGENYFQSLKRRATKLPSDIKWHFIGHLQSNKANGLVAIENLYVIETVDSIKLAKKLDKACENIQRKLNIFLQVNSSGEASKSGFPPEDVHGAAETVMNECPNLNLLGLMSIGKVGDKEGFELMYNLKKEICEKYDLESDKFELSIGTSADYEDAIVHGGATEVRVGTQIFGKRTDKNMNTSSEEDEARDNAAEKKEEDAKEK</sequence>
<evidence type="ECO:0000313" key="7">
    <source>
        <dbReference type="EMBL" id="CAI2379261.1"/>
    </source>
</evidence>
<comment type="function">
    <text evidence="2">Pyridoxal 5'-phosphate (PLP)-binding protein, which may be involved in intracellular homeostatic regulation of pyridoxal 5'-phosphate (PLP), the active form of vitamin B6.</text>
</comment>
<dbReference type="SUPFAM" id="SSF51419">
    <property type="entry name" value="PLP-binding barrel"/>
    <property type="match status" value="1"/>
</dbReference>
<dbReference type="EMBL" id="CAMPGE010021086">
    <property type="protein sequence ID" value="CAI2379261.1"/>
    <property type="molecule type" value="Genomic_DNA"/>
</dbReference>
<dbReference type="GO" id="GO:0030170">
    <property type="term" value="F:pyridoxal phosphate binding"/>
    <property type="evidence" value="ECO:0007669"/>
    <property type="project" value="UniProtKB-UniRule"/>
</dbReference>